<keyword evidence="6" id="KW-1185">Reference proteome</keyword>
<evidence type="ECO:0000313" key="6">
    <source>
        <dbReference type="Proteomes" id="UP000510822"/>
    </source>
</evidence>
<dbReference type="EMBL" id="CP058952">
    <property type="protein sequence ID" value="QLI81836.1"/>
    <property type="molecule type" value="Genomic_DNA"/>
</dbReference>
<feature type="domain" description="Glycosyltransferase 2-like" evidence="4">
    <location>
        <begin position="7"/>
        <end position="173"/>
    </location>
</feature>
<dbReference type="PANTHER" id="PTHR43685">
    <property type="entry name" value="GLYCOSYLTRANSFERASE"/>
    <property type="match status" value="1"/>
</dbReference>
<dbReference type="PANTHER" id="PTHR43685:SF5">
    <property type="entry name" value="GLYCOSYLTRANSFERASE EPSE-RELATED"/>
    <property type="match status" value="1"/>
</dbReference>
<dbReference type="AlphaFoldDB" id="A0A7D5VA32"/>
<organism evidence="5 6">
    <name type="scientific">Chitinibacter fontanus</name>
    <dbReference type="NCBI Taxonomy" id="1737446"/>
    <lineage>
        <taxon>Bacteria</taxon>
        <taxon>Pseudomonadati</taxon>
        <taxon>Pseudomonadota</taxon>
        <taxon>Betaproteobacteria</taxon>
        <taxon>Neisseriales</taxon>
        <taxon>Chitinibacteraceae</taxon>
        <taxon>Chitinibacter</taxon>
    </lineage>
</organism>
<reference evidence="5 6" key="1">
    <citation type="journal article" date="2016" name="Int. J. Syst. Evol. Microbiol.">
        <title>Chitinibacter fontanus sp. nov., isolated from a spring.</title>
        <authorList>
            <person name="Sheu S.Y."/>
            <person name="Li Y.S."/>
            <person name="Young C.C."/>
            <person name="Chen W.M."/>
        </authorList>
    </citation>
    <scope>NUCLEOTIDE SEQUENCE [LARGE SCALE GENOMIC DNA]</scope>
    <source>
        <strain evidence="5 6">STM-7</strain>
    </source>
</reference>
<dbReference type="InterPro" id="IPR050834">
    <property type="entry name" value="Glycosyltransf_2"/>
</dbReference>
<evidence type="ECO:0000256" key="3">
    <source>
        <dbReference type="ARBA" id="ARBA00022679"/>
    </source>
</evidence>
<dbReference type="GO" id="GO:0016757">
    <property type="term" value="F:glycosyltransferase activity"/>
    <property type="evidence" value="ECO:0007669"/>
    <property type="project" value="UniProtKB-KW"/>
</dbReference>
<sequence>MNRTALLIPHFNNPTGLCASLASIGEVEQIDVYIVDDGSTRVTINEDEVRAVFKAQGALHFLYLPANCGIEYALNTGLEAVLAAGYDYVARLDCDDVVAVDRFAKQVSYLDANPAVYLLGSAVTFFECLPDGSQRDCFTIHQPQTHQQIVRQMHDDNAFTHPTVMFRVAGVREIGLYPLDCKAAEDFAYFWEFVKRYQTANLPEVLTKSEYNDAGISMSRRRQQQAMRLKLLARHFDWRANSAIKLAKASVSYVLPLSVTRALKRGLGIGKWN</sequence>
<evidence type="ECO:0000256" key="2">
    <source>
        <dbReference type="ARBA" id="ARBA00022676"/>
    </source>
</evidence>
<comment type="similarity">
    <text evidence="1">Belongs to the glycosyltransferase 2 family.</text>
</comment>
<dbReference type="InterPro" id="IPR001173">
    <property type="entry name" value="Glyco_trans_2-like"/>
</dbReference>
<keyword evidence="2" id="KW-0328">Glycosyltransferase</keyword>
<name>A0A7D5VA32_9NEIS</name>
<dbReference type="InterPro" id="IPR029044">
    <property type="entry name" value="Nucleotide-diphossugar_trans"/>
</dbReference>
<keyword evidence="3 5" id="KW-0808">Transferase</keyword>
<gene>
    <name evidence="5" type="ORF">HZU75_09970</name>
</gene>
<dbReference type="Gene3D" id="3.90.550.10">
    <property type="entry name" value="Spore Coat Polysaccharide Biosynthesis Protein SpsA, Chain A"/>
    <property type="match status" value="1"/>
</dbReference>
<protein>
    <submittedName>
        <fullName evidence="5">Glycosyltransferase</fullName>
    </submittedName>
</protein>
<dbReference type="SUPFAM" id="SSF53448">
    <property type="entry name" value="Nucleotide-diphospho-sugar transferases"/>
    <property type="match status" value="1"/>
</dbReference>
<evidence type="ECO:0000256" key="1">
    <source>
        <dbReference type="ARBA" id="ARBA00006739"/>
    </source>
</evidence>
<accession>A0A7D5VA32</accession>
<proteinExistence type="inferred from homology"/>
<dbReference type="Proteomes" id="UP000510822">
    <property type="component" value="Chromosome"/>
</dbReference>
<dbReference type="KEGG" id="cfon:HZU75_09970"/>
<dbReference type="RefSeq" id="WP_180305943.1">
    <property type="nucleotide sequence ID" value="NZ_CP058952.1"/>
</dbReference>
<evidence type="ECO:0000313" key="5">
    <source>
        <dbReference type="EMBL" id="QLI81836.1"/>
    </source>
</evidence>
<dbReference type="Pfam" id="PF00535">
    <property type="entry name" value="Glycos_transf_2"/>
    <property type="match status" value="1"/>
</dbReference>
<evidence type="ECO:0000259" key="4">
    <source>
        <dbReference type="Pfam" id="PF00535"/>
    </source>
</evidence>